<evidence type="ECO:0000256" key="9">
    <source>
        <dbReference type="ARBA" id="ARBA00023136"/>
    </source>
</evidence>
<feature type="binding site" evidence="10">
    <location>
        <position position="92"/>
    </location>
    <ligand>
        <name>Mg(2+)</name>
        <dbReference type="ChEBI" id="CHEBI:18420"/>
        <label>1</label>
    </ligand>
</feature>
<keyword evidence="8 10" id="KW-0460">Magnesium</keyword>
<evidence type="ECO:0000256" key="5">
    <source>
        <dbReference type="ARBA" id="ARBA00022519"/>
    </source>
</evidence>
<comment type="subcellular location">
    <subcellularLocation>
        <location evidence="10">Cell membrane</location>
        <topology evidence="10">Peripheral membrane protein</topology>
        <orientation evidence="10">Cytoplasmic side</orientation>
    </subcellularLocation>
</comment>
<dbReference type="InterPro" id="IPR006240">
    <property type="entry name" value="CysQ"/>
</dbReference>
<protein>
    <recommendedName>
        <fullName evidence="10">3'(2'),5'-bisphosphate nucleotidase CysQ</fullName>
        <ecNumber evidence="10">3.1.3.7</ecNumber>
    </recommendedName>
    <alternativeName>
        <fullName evidence="10">3'(2'),5-bisphosphonucleoside 3'(2')-phosphohydrolase</fullName>
    </alternativeName>
    <alternativeName>
        <fullName evidence="10">3'-phosphoadenosine 5'-phosphate phosphatase</fullName>
        <shortName evidence="10">PAP phosphatase</shortName>
    </alternativeName>
</protein>
<feature type="binding site" evidence="11">
    <location>
        <position position="94"/>
    </location>
    <ligand>
        <name>Mg(2+)</name>
        <dbReference type="ChEBI" id="CHEBI:18420"/>
        <label>1</label>
        <note>catalytic</note>
    </ligand>
</feature>
<proteinExistence type="inferred from homology"/>
<dbReference type="InterPro" id="IPR020583">
    <property type="entry name" value="Inositol_monoP_metal-BS"/>
</dbReference>
<keyword evidence="7 10" id="KW-0378">Hydrolase</keyword>
<dbReference type="Gene3D" id="3.30.540.10">
    <property type="entry name" value="Fructose-1,6-Bisphosphatase, subunit A, domain 1"/>
    <property type="match status" value="1"/>
</dbReference>
<feature type="binding site" evidence="10">
    <location>
        <position position="232"/>
    </location>
    <ligand>
        <name>Mg(2+)</name>
        <dbReference type="ChEBI" id="CHEBI:18420"/>
        <label>2</label>
    </ligand>
</feature>
<dbReference type="PRINTS" id="PR00377">
    <property type="entry name" value="IMPHPHTASES"/>
</dbReference>
<comment type="cofactor">
    <cofactor evidence="10 11">
        <name>Mg(2+)</name>
        <dbReference type="ChEBI" id="CHEBI:18420"/>
    </cofactor>
</comment>
<dbReference type="InterPro" id="IPR000760">
    <property type="entry name" value="Inositol_monophosphatase-like"/>
</dbReference>
<feature type="binding site" evidence="11">
    <location>
        <position position="92"/>
    </location>
    <ligand>
        <name>Mg(2+)</name>
        <dbReference type="ChEBI" id="CHEBI:18420"/>
        <label>1</label>
        <note>catalytic</note>
    </ligand>
</feature>
<evidence type="ECO:0000256" key="11">
    <source>
        <dbReference type="PIRSR" id="PIRSR600760-2"/>
    </source>
</evidence>
<dbReference type="EC" id="3.1.3.7" evidence="10"/>
<evidence type="ECO:0000256" key="3">
    <source>
        <dbReference type="ARBA" id="ARBA00005289"/>
    </source>
</evidence>
<evidence type="ECO:0000256" key="1">
    <source>
        <dbReference type="ARBA" id="ARBA00001033"/>
    </source>
</evidence>
<evidence type="ECO:0000313" key="12">
    <source>
        <dbReference type="EMBL" id="GGE54791.1"/>
    </source>
</evidence>
<feature type="binding site" evidence="11">
    <location>
        <position position="232"/>
    </location>
    <ligand>
        <name>Mg(2+)</name>
        <dbReference type="ChEBI" id="CHEBI:18420"/>
        <label>1</label>
        <note>catalytic</note>
    </ligand>
</feature>
<feature type="binding site" evidence="10">
    <location>
        <position position="95"/>
    </location>
    <ligand>
        <name>Mg(2+)</name>
        <dbReference type="ChEBI" id="CHEBI:18420"/>
        <label>2</label>
    </ligand>
</feature>
<evidence type="ECO:0000256" key="2">
    <source>
        <dbReference type="ARBA" id="ARBA00001625"/>
    </source>
</evidence>
<comment type="function">
    <text evidence="10">Converts adenosine-3',5'-bisphosphate (PAP) to AMP.</text>
</comment>
<dbReference type="Proteomes" id="UP000628775">
    <property type="component" value="Unassembled WGS sequence"/>
</dbReference>
<keyword evidence="5" id="KW-0997">Cell inner membrane</keyword>
<keyword evidence="9 10" id="KW-0472">Membrane</keyword>
<dbReference type="PROSITE" id="PS00630">
    <property type="entry name" value="IMP_2"/>
    <property type="match status" value="1"/>
</dbReference>
<dbReference type="EMBL" id="BMIR01000027">
    <property type="protein sequence ID" value="GGE54791.1"/>
    <property type="molecule type" value="Genomic_DNA"/>
</dbReference>
<dbReference type="PROSITE" id="PS00629">
    <property type="entry name" value="IMP_1"/>
    <property type="match status" value="1"/>
</dbReference>
<dbReference type="HAMAP" id="MF_02095">
    <property type="entry name" value="CysQ"/>
    <property type="match status" value="1"/>
</dbReference>
<dbReference type="GO" id="GO:0005886">
    <property type="term" value="C:plasma membrane"/>
    <property type="evidence" value="ECO:0007669"/>
    <property type="project" value="UniProtKB-SubCell"/>
</dbReference>
<dbReference type="PANTHER" id="PTHR43028">
    <property type="entry name" value="3'(2'),5'-BISPHOSPHATE NUCLEOTIDASE 1"/>
    <property type="match status" value="1"/>
</dbReference>
<dbReference type="CDD" id="cd01638">
    <property type="entry name" value="CysQ"/>
    <property type="match status" value="1"/>
</dbReference>
<feature type="binding site" evidence="10">
    <location>
        <position position="94"/>
    </location>
    <ligand>
        <name>Mg(2+)</name>
        <dbReference type="ChEBI" id="CHEBI:18420"/>
        <label>1</label>
    </ligand>
</feature>
<reference evidence="12" key="2">
    <citation type="submission" date="2020-09" db="EMBL/GenBank/DDBJ databases">
        <authorList>
            <person name="Sun Q."/>
            <person name="Zhou Y."/>
        </authorList>
    </citation>
    <scope>NUCLEOTIDE SEQUENCE</scope>
    <source>
        <strain evidence="12">CGMCC 1.15371</strain>
    </source>
</reference>
<dbReference type="GO" id="GO:0000103">
    <property type="term" value="P:sulfate assimilation"/>
    <property type="evidence" value="ECO:0007669"/>
    <property type="project" value="TreeGrafter"/>
</dbReference>
<feature type="binding site" evidence="10">
    <location>
        <begin position="94"/>
        <end position="97"/>
    </location>
    <ligand>
        <name>substrate</name>
    </ligand>
</feature>
<gene>
    <name evidence="10" type="primary">cysQ</name>
    <name evidence="12" type="ORF">GCM10011391_37200</name>
</gene>
<comment type="catalytic activity">
    <reaction evidence="2 10">
        <text>adenosine 3',5'-bisphosphate + H2O = AMP + phosphate</text>
        <dbReference type="Rhea" id="RHEA:10040"/>
        <dbReference type="ChEBI" id="CHEBI:15377"/>
        <dbReference type="ChEBI" id="CHEBI:43474"/>
        <dbReference type="ChEBI" id="CHEBI:58343"/>
        <dbReference type="ChEBI" id="CHEBI:456215"/>
        <dbReference type="EC" id="3.1.3.7"/>
    </reaction>
</comment>
<dbReference type="AlphaFoldDB" id="A0A8J2YMD6"/>
<keyword evidence="13" id="KW-1185">Reference proteome</keyword>
<dbReference type="InterPro" id="IPR050725">
    <property type="entry name" value="CysQ/Inositol_MonoPase"/>
</dbReference>
<organism evidence="12 13">
    <name type="scientific">Pullulanibacillus camelliae</name>
    <dbReference type="NCBI Taxonomy" id="1707096"/>
    <lineage>
        <taxon>Bacteria</taxon>
        <taxon>Bacillati</taxon>
        <taxon>Bacillota</taxon>
        <taxon>Bacilli</taxon>
        <taxon>Bacillales</taxon>
        <taxon>Sporolactobacillaceae</taxon>
        <taxon>Pullulanibacillus</taxon>
    </lineage>
</organism>
<feature type="binding site" evidence="11">
    <location>
        <position position="72"/>
    </location>
    <ligand>
        <name>Mg(2+)</name>
        <dbReference type="ChEBI" id="CHEBI:18420"/>
        <label>1</label>
        <note>catalytic</note>
    </ligand>
</feature>
<name>A0A8J2YMD6_9BACL</name>
<evidence type="ECO:0000313" key="13">
    <source>
        <dbReference type="Proteomes" id="UP000628775"/>
    </source>
</evidence>
<dbReference type="RefSeq" id="WP_188698363.1">
    <property type="nucleotide sequence ID" value="NZ_BMIR01000027.1"/>
</dbReference>
<dbReference type="GO" id="GO:0050427">
    <property type="term" value="P:3'-phosphoadenosine 5'-phosphosulfate metabolic process"/>
    <property type="evidence" value="ECO:0007669"/>
    <property type="project" value="TreeGrafter"/>
</dbReference>
<feature type="binding site" evidence="11">
    <location>
        <position position="95"/>
    </location>
    <ligand>
        <name>Mg(2+)</name>
        <dbReference type="ChEBI" id="CHEBI:18420"/>
        <label>1</label>
        <note>catalytic</note>
    </ligand>
</feature>
<comment type="caution">
    <text evidence="12">The sequence shown here is derived from an EMBL/GenBank/DDBJ whole genome shotgun (WGS) entry which is preliminary data.</text>
</comment>
<dbReference type="GO" id="GO:0000287">
    <property type="term" value="F:magnesium ion binding"/>
    <property type="evidence" value="ECO:0007669"/>
    <property type="project" value="UniProtKB-UniRule"/>
</dbReference>
<dbReference type="Gene3D" id="3.40.190.80">
    <property type="match status" value="1"/>
</dbReference>
<reference evidence="12" key="1">
    <citation type="journal article" date="2014" name="Int. J. Syst. Evol. Microbiol.">
        <title>Complete genome sequence of Corynebacterium casei LMG S-19264T (=DSM 44701T), isolated from a smear-ripened cheese.</title>
        <authorList>
            <consortium name="US DOE Joint Genome Institute (JGI-PGF)"/>
            <person name="Walter F."/>
            <person name="Albersmeier A."/>
            <person name="Kalinowski J."/>
            <person name="Ruckert C."/>
        </authorList>
    </citation>
    <scope>NUCLEOTIDE SEQUENCE</scope>
    <source>
        <strain evidence="12">CGMCC 1.15371</strain>
    </source>
</reference>
<feature type="binding site" evidence="10">
    <location>
        <position position="72"/>
    </location>
    <ligand>
        <name>Mg(2+)</name>
        <dbReference type="ChEBI" id="CHEBI:18420"/>
        <label>1</label>
    </ligand>
</feature>
<dbReference type="Pfam" id="PF00459">
    <property type="entry name" value="Inositol_P"/>
    <property type="match status" value="1"/>
</dbReference>
<sequence>MSKQSALSSIAWQPVLDAAFQAGEAILKVYDTDFEVTHKADDSPLTRADQCAHNILVKKLQEHYPTLPVLSEEGQTIAYEDRMQWERFWCIDPLDGTKEFVKRNGEFTVNIALIEGTRPILGVIYAPVLDIMYIGDRQKGAYKIENFKSLWQNASIAVETVGQRLPYHTNEIYTVVASRSHMSKETEAFIVAARQKHKAVKRLSAGSSLKLCLVAEGKADAYPRYAPTMEWDTAAGQAIVEAAGGHVTIYESTAPLQYNKEDLHNPWFLVEKN</sequence>
<keyword evidence="4 10" id="KW-1003">Cell membrane</keyword>
<feature type="binding site" evidence="10">
    <location>
        <position position="232"/>
    </location>
    <ligand>
        <name>substrate</name>
    </ligand>
</feature>
<comment type="catalytic activity">
    <reaction evidence="1">
        <text>a myo-inositol phosphate + H2O = myo-inositol + phosphate</text>
        <dbReference type="Rhea" id="RHEA:24056"/>
        <dbReference type="ChEBI" id="CHEBI:15377"/>
        <dbReference type="ChEBI" id="CHEBI:17268"/>
        <dbReference type="ChEBI" id="CHEBI:43474"/>
        <dbReference type="ChEBI" id="CHEBI:84139"/>
        <dbReference type="EC" id="3.1.3.25"/>
    </reaction>
</comment>
<dbReference type="GO" id="GO:0046854">
    <property type="term" value="P:phosphatidylinositol phosphate biosynthetic process"/>
    <property type="evidence" value="ECO:0007669"/>
    <property type="project" value="InterPro"/>
</dbReference>
<keyword evidence="6 10" id="KW-0479">Metal-binding</keyword>
<evidence type="ECO:0000256" key="4">
    <source>
        <dbReference type="ARBA" id="ARBA00022475"/>
    </source>
</evidence>
<evidence type="ECO:0000256" key="10">
    <source>
        <dbReference type="HAMAP-Rule" id="MF_02095"/>
    </source>
</evidence>
<dbReference type="SUPFAM" id="SSF56655">
    <property type="entry name" value="Carbohydrate phosphatase"/>
    <property type="match status" value="1"/>
</dbReference>
<dbReference type="PANTHER" id="PTHR43028:SF5">
    <property type="entry name" value="3'(2'),5'-BISPHOSPHATE NUCLEOTIDASE 1"/>
    <property type="match status" value="1"/>
</dbReference>
<evidence type="ECO:0000256" key="7">
    <source>
        <dbReference type="ARBA" id="ARBA00022801"/>
    </source>
</evidence>
<evidence type="ECO:0000256" key="8">
    <source>
        <dbReference type="ARBA" id="ARBA00022842"/>
    </source>
</evidence>
<evidence type="ECO:0000256" key="6">
    <source>
        <dbReference type="ARBA" id="ARBA00022723"/>
    </source>
</evidence>
<dbReference type="GO" id="GO:0052834">
    <property type="term" value="F:inositol monophosphate phosphatase activity"/>
    <property type="evidence" value="ECO:0007669"/>
    <property type="project" value="UniProtKB-EC"/>
</dbReference>
<dbReference type="GO" id="GO:0008441">
    <property type="term" value="F:3'(2'),5'-bisphosphate nucleotidase activity"/>
    <property type="evidence" value="ECO:0007669"/>
    <property type="project" value="UniProtKB-UniRule"/>
</dbReference>
<feature type="binding site" evidence="10">
    <location>
        <position position="92"/>
    </location>
    <ligand>
        <name>Mg(2+)</name>
        <dbReference type="ChEBI" id="CHEBI:18420"/>
        <label>2</label>
    </ligand>
</feature>
<feature type="binding site" evidence="10">
    <location>
        <position position="72"/>
    </location>
    <ligand>
        <name>substrate</name>
    </ligand>
</feature>
<comment type="similarity">
    <text evidence="3 10">Belongs to the inositol monophosphatase superfamily. CysQ family.</text>
</comment>
<accession>A0A8J2YMD6</accession>
<dbReference type="InterPro" id="IPR020550">
    <property type="entry name" value="Inositol_monophosphatase_CS"/>
</dbReference>
<dbReference type="NCBIfam" id="TIGR01331">
    <property type="entry name" value="bisphos_cysQ"/>
    <property type="match status" value="1"/>
</dbReference>